<evidence type="ECO:0000313" key="2">
    <source>
        <dbReference type="EMBL" id="CAG5087712.1"/>
    </source>
</evidence>
<evidence type="ECO:0000313" key="3">
    <source>
        <dbReference type="Proteomes" id="UP000683507"/>
    </source>
</evidence>
<keyword evidence="3" id="KW-1185">Reference proteome</keyword>
<proteinExistence type="predicted"/>
<organism evidence="2 3">
    <name type="scientific">Parvicella tangerina</name>
    <dbReference type="NCBI Taxonomy" id="2829795"/>
    <lineage>
        <taxon>Bacteria</taxon>
        <taxon>Pseudomonadati</taxon>
        <taxon>Bacteroidota</taxon>
        <taxon>Flavobacteriia</taxon>
        <taxon>Flavobacteriales</taxon>
        <taxon>Parvicellaceae</taxon>
        <taxon>Parvicella</taxon>
    </lineage>
</organism>
<feature type="domain" description="DUF6998" evidence="1">
    <location>
        <begin position="7"/>
        <end position="149"/>
    </location>
</feature>
<dbReference type="InterPro" id="IPR054267">
    <property type="entry name" value="DUF6998"/>
</dbReference>
<dbReference type="EMBL" id="OU015584">
    <property type="protein sequence ID" value="CAG5087712.1"/>
    <property type="molecule type" value="Genomic_DNA"/>
</dbReference>
<dbReference type="AlphaFoldDB" id="A0A916JRQ0"/>
<dbReference type="KEGG" id="ptan:CRYO30217_03557"/>
<dbReference type="RefSeq" id="WP_258543729.1">
    <property type="nucleotide sequence ID" value="NZ_OU015584.1"/>
</dbReference>
<protein>
    <recommendedName>
        <fullName evidence="1">DUF6998 domain-containing protein</fullName>
    </recommendedName>
</protein>
<accession>A0A916JRQ0</accession>
<evidence type="ECO:0000259" key="1">
    <source>
        <dbReference type="Pfam" id="PF22522"/>
    </source>
</evidence>
<gene>
    <name evidence="2" type="ORF">CRYO30217_03557</name>
</gene>
<sequence>MIQKKIKELLKIVSELQAEYKEFDKKFTLDGRLVGDLGEVLAMAEYKIRLFDKVEKKYDAVTEYDKTEVQIKTTMKNSIWYPRDHHPKLLLAIEITPNGEIIELYNGETSPFIDYIKNNRTRNDSYNYYTITKGTLIELNKKADPNSRIKKR</sequence>
<dbReference type="Proteomes" id="UP000683507">
    <property type="component" value="Chromosome"/>
</dbReference>
<name>A0A916JRQ0_9FLAO</name>
<dbReference type="Pfam" id="PF22522">
    <property type="entry name" value="DUF6998"/>
    <property type="match status" value="1"/>
</dbReference>
<reference evidence="2" key="1">
    <citation type="submission" date="2021-04" db="EMBL/GenBank/DDBJ databases">
        <authorList>
            <person name="Rodrigo-Torres L."/>
            <person name="Arahal R. D."/>
            <person name="Lucena T."/>
        </authorList>
    </citation>
    <scope>NUCLEOTIDE SEQUENCE</scope>
    <source>
        <strain evidence="2">AS29M-1</strain>
    </source>
</reference>